<comment type="caution">
    <text evidence="2">The sequence shown here is derived from an EMBL/GenBank/DDBJ whole genome shotgun (WGS) entry which is preliminary data.</text>
</comment>
<dbReference type="PROSITE" id="PS50181">
    <property type="entry name" value="FBOX"/>
    <property type="match status" value="1"/>
</dbReference>
<dbReference type="AlphaFoldDB" id="A0A5N6JVD4"/>
<sequence length="384" mass="43658">MSVFLYTPYSLIISKLNNMVDSFTGIASLPNELLINSLSLLSTRELLPIASTCKRFHNSIIRIIHHRLLAASSLKDFKLVLECYHPSTRLDTPHLFCDYIGTDGLSDDFGREEDLYKEVEDTGRLGKMFSLYSHFRPVQPEKRMVWKKSPAGGARPDLLSKSQEELVSQDIDLESYEYFSQLCTNTRLAKVEQKGGSFKSCGNLGEGVLRVFRGWLSDRAEANERHVDTPEERENRLLWAGAEKNVGLRLKVLKQEEAPEPIMLGRDEEPPVFYKLQYEELVIRTTQLLLSIEDSLTREVQNSGMTCSRDGVNQTSALSSKIKAMETNYSKMWTHGLELFVNSAQKALWLQARSKGRKASSSNLIDYSWNSPSRETHLSLFVCT</sequence>
<gene>
    <name evidence="2" type="ORF">EYC80_008272</name>
</gene>
<dbReference type="SUPFAM" id="SSF81383">
    <property type="entry name" value="F-box domain"/>
    <property type="match status" value="1"/>
</dbReference>
<evidence type="ECO:0000313" key="3">
    <source>
        <dbReference type="Proteomes" id="UP000326757"/>
    </source>
</evidence>
<feature type="domain" description="F-box" evidence="1">
    <location>
        <begin position="23"/>
        <end position="68"/>
    </location>
</feature>
<evidence type="ECO:0000259" key="1">
    <source>
        <dbReference type="PROSITE" id="PS50181"/>
    </source>
</evidence>
<reference evidence="2 3" key="1">
    <citation type="submission" date="2019-06" db="EMBL/GenBank/DDBJ databases">
        <title>Genome Sequence of the Brown Rot Fungal Pathogen Monilinia laxa.</title>
        <authorList>
            <person name="De Miccolis Angelini R.M."/>
            <person name="Landi L."/>
            <person name="Abate D."/>
            <person name="Pollastro S."/>
            <person name="Romanazzi G."/>
            <person name="Faretra F."/>
        </authorList>
    </citation>
    <scope>NUCLEOTIDE SEQUENCE [LARGE SCALE GENOMIC DNA]</scope>
    <source>
        <strain evidence="2 3">Mlax316</strain>
    </source>
</reference>
<dbReference type="Pfam" id="PF12937">
    <property type="entry name" value="F-box-like"/>
    <property type="match status" value="1"/>
</dbReference>
<dbReference type="InterPro" id="IPR036047">
    <property type="entry name" value="F-box-like_dom_sf"/>
</dbReference>
<dbReference type="EMBL" id="VIGI01000013">
    <property type="protein sequence ID" value="KAB8292566.1"/>
    <property type="molecule type" value="Genomic_DNA"/>
</dbReference>
<organism evidence="2 3">
    <name type="scientific">Monilinia laxa</name>
    <name type="common">Brown rot fungus</name>
    <name type="synonym">Sclerotinia laxa</name>
    <dbReference type="NCBI Taxonomy" id="61186"/>
    <lineage>
        <taxon>Eukaryota</taxon>
        <taxon>Fungi</taxon>
        <taxon>Dikarya</taxon>
        <taxon>Ascomycota</taxon>
        <taxon>Pezizomycotina</taxon>
        <taxon>Leotiomycetes</taxon>
        <taxon>Helotiales</taxon>
        <taxon>Sclerotiniaceae</taxon>
        <taxon>Monilinia</taxon>
    </lineage>
</organism>
<protein>
    <recommendedName>
        <fullName evidence="1">F-box domain-containing protein</fullName>
    </recommendedName>
</protein>
<evidence type="ECO:0000313" key="2">
    <source>
        <dbReference type="EMBL" id="KAB8292566.1"/>
    </source>
</evidence>
<dbReference type="OrthoDB" id="9981546at2759"/>
<accession>A0A5N6JVD4</accession>
<dbReference type="InterPro" id="IPR001810">
    <property type="entry name" value="F-box_dom"/>
</dbReference>
<name>A0A5N6JVD4_MONLA</name>
<proteinExistence type="predicted"/>
<keyword evidence="3" id="KW-1185">Reference proteome</keyword>
<dbReference type="Proteomes" id="UP000326757">
    <property type="component" value="Unassembled WGS sequence"/>
</dbReference>